<organism evidence="1 2">
    <name type="scientific">Setaria viridis</name>
    <name type="common">Green bristlegrass</name>
    <name type="synonym">Setaria italica subsp. viridis</name>
    <dbReference type="NCBI Taxonomy" id="4556"/>
    <lineage>
        <taxon>Eukaryota</taxon>
        <taxon>Viridiplantae</taxon>
        <taxon>Streptophyta</taxon>
        <taxon>Embryophyta</taxon>
        <taxon>Tracheophyta</taxon>
        <taxon>Spermatophyta</taxon>
        <taxon>Magnoliopsida</taxon>
        <taxon>Liliopsida</taxon>
        <taxon>Poales</taxon>
        <taxon>Poaceae</taxon>
        <taxon>PACMAD clade</taxon>
        <taxon>Panicoideae</taxon>
        <taxon>Panicodae</taxon>
        <taxon>Paniceae</taxon>
        <taxon>Cenchrinae</taxon>
        <taxon>Setaria</taxon>
    </lineage>
</organism>
<sequence>MIQCNAVLYNMAINPSYFQTVDSSSVHLPCRLVTFGNFKKLHPTICLFKLLLDQLTSSLKKIPSYSINVLNLTHGVHYFFSRTQRRAVYHYVKKKSQNDITKKSN</sequence>
<gene>
    <name evidence="1" type="ORF">SEVIR_5G086000v2</name>
</gene>
<dbReference type="EMBL" id="CM016556">
    <property type="protein sequence ID" value="TKW13224.1"/>
    <property type="molecule type" value="Genomic_DNA"/>
</dbReference>
<reference evidence="1" key="1">
    <citation type="submission" date="2019-03" db="EMBL/GenBank/DDBJ databases">
        <title>WGS assembly of Setaria viridis.</title>
        <authorList>
            <person name="Huang P."/>
            <person name="Jenkins J."/>
            <person name="Grimwood J."/>
            <person name="Barry K."/>
            <person name="Healey A."/>
            <person name="Mamidi S."/>
            <person name="Sreedasyam A."/>
            <person name="Shu S."/>
            <person name="Feldman M."/>
            <person name="Wu J."/>
            <person name="Yu Y."/>
            <person name="Chen C."/>
            <person name="Johnson J."/>
            <person name="Rokhsar D."/>
            <person name="Baxter I."/>
            <person name="Schmutz J."/>
            <person name="Brutnell T."/>
            <person name="Kellogg E."/>
        </authorList>
    </citation>
    <scope>NUCLEOTIDE SEQUENCE [LARGE SCALE GENOMIC DNA]</scope>
</reference>
<name>A0A4U6UF43_SETVI</name>
<dbReference type="AlphaFoldDB" id="A0A4U6UF43"/>
<evidence type="ECO:0000313" key="1">
    <source>
        <dbReference type="EMBL" id="TKW13224.1"/>
    </source>
</evidence>
<protein>
    <submittedName>
        <fullName evidence="1">Uncharacterized protein</fullName>
    </submittedName>
</protein>
<proteinExistence type="predicted"/>
<keyword evidence="2" id="KW-1185">Reference proteome</keyword>
<dbReference type="Gramene" id="TKW13224">
    <property type="protein sequence ID" value="TKW13224"/>
    <property type="gene ID" value="SEVIR_5G086000v2"/>
</dbReference>
<evidence type="ECO:0000313" key="2">
    <source>
        <dbReference type="Proteomes" id="UP000298652"/>
    </source>
</evidence>
<accession>A0A4U6UF43</accession>
<dbReference type="Proteomes" id="UP000298652">
    <property type="component" value="Chromosome 5"/>
</dbReference>